<dbReference type="EMBL" id="JAFLWW010000002">
    <property type="protein sequence ID" value="MBT1155691.1"/>
    <property type="molecule type" value="Genomic_DNA"/>
</dbReference>
<dbReference type="RefSeq" id="WP_214387962.1">
    <property type="nucleotide sequence ID" value="NZ_JAFLWW010000002.1"/>
</dbReference>
<comment type="caution">
    <text evidence="1">The sequence shown here is derived from an EMBL/GenBank/DDBJ whole genome shotgun (WGS) entry which is preliminary data.</text>
</comment>
<accession>A0A9X1A984</accession>
<dbReference type="Proteomes" id="UP001138921">
    <property type="component" value="Unassembled WGS sequence"/>
</dbReference>
<evidence type="ECO:0000313" key="1">
    <source>
        <dbReference type="EMBL" id="MBT1155691.1"/>
    </source>
</evidence>
<name>A0A9X1A984_9HYPH</name>
<dbReference type="AlphaFoldDB" id="A0A9X1A984"/>
<reference evidence="1" key="2">
    <citation type="submission" date="2021-03" db="EMBL/GenBank/DDBJ databases">
        <authorList>
            <person name="Artuso I."/>
            <person name="Turrini P."/>
            <person name="Pirolo M."/>
            <person name="Lugli G.A."/>
            <person name="Ventura M."/>
            <person name="Visca P."/>
        </authorList>
    </citation>
    <scope>NUCLEOTIDE SEQUENCE</scope>
    <source>
        <strain evidence="1">LMG 26462</strain>
    </source>
</reference>
<evidence type="ECO:0000313" key="2">
    <source>
        <dbReference type="Proteomes" id="UP001138921"/>
    </source>
</evidence>
<gene>
    <name evidence="1" type="ORF">J1C56_08805</name>
</gene>
<organism evidence="1 2">
    <name type="scientific">Aminobacter anthyllidis</name>
    <dbReference type="NCBI Taxonomy" id="1035067"/>
    <lineage>
        <taxon>Bacteria</taxon>
        <taxon>Pseudomonadati</taxon>
        <taxon>Pseudomonadota</taxon>
        <taxon>Alphaproteobacteria</taxon>
        <taxon>Hyphomicrobiales</taxon>
        <taxon>Phyllobacteriaceae</taxon>
        <taxon>Aminobacter</taxon>
    </lineage>
</organism>
<reference evidence="1" key="1">
    <citation type="journal article" date="2021" name="Microorganisms">
        <title>Phylogenomic Reconstruction and Metabolic Potential of the Genus Aminobacter.</title>
        <authorList>
            <person name="Artuso I."/>
            <person name="Turrini P."/>
            <person name="Pirolo M."/>
            <person name="Lugli G.A."/>
            <person name="Ventura M."/>
            <person name="Visca P."/>
        </authorList>
    </citation>
    <scope>NUCLEOTIDE SEQUENCE</scope>
    <source>
        <strain evidence="1">LMG 26462</strain>
    </source>
</reference>
<keyword evidence="2" id="KW-1185">Reference proteome</keyword>
<sequence length="141" mass="16008">MIVIRLDTYITQGVTSLKMTLDEKALATIRAHGYEPHDALAEDVVRAVLAPYLDQNPDGSSIIEHRHTYKWEGMVSETGLCVLRPTAYQIMQNATDPKTLTDRDVVFLVMTCDYGEMYTKADWDGMVAQQIERSQKGRRRA</sequence>
<protein>
    <submittedName>
        <fullName evidence="1">Uncharacterized protein</fullName>
    </submittedName>
</protein>
<proteinExistence type="predicted"/>